<evidence type="ECO:0000259" key="6">
    <source>
        <dbReference type="Pfam" id="PF14008"/>
    </source>
</evidence>
<evidence type="ECO:0000313" key="9">
    <source>
        <dbReference type="Proteomes" id="UP001176517"/>
    </source>
</evidence>
<dbReference type="InterPro" id="IPR008963">
    <property type="entry name" value="Purple_acid_Pase-like_N"/>
</dbReference>
<comment type="catalytic activity">
    <reaction evidence="3">
        <text>a phosphate monoester + H2O = an alcohol + phosphate</text>
        <dbReference type="Rhea" id="RHEA:15017"/>
        <dbReference type="ChEBI" id="CHEBI:15377"/>
        <dbReference type="ChEBI" id="CHEBI:30879"/>
        <dbReference type="ChEBI" id="CHEBI:43474"/>
        <dbReference type="ChEBI" id="CHEBI:67140"/>
        <dbReference type="EC" id="3.1.3.2"/>
    </reaction>
</comment>
<dbReference type="EC" id="3.1.3.2" evidence="3"/>
<organism evidence="8 9">
    <name type="scientific">Tilletia horrida</name>
    <dbReference type="NCBI Taxonomy" id="155126"/>
    <lineage>
        <taxon>Eukaryota</taxon>
        <taxon>Fungi</taxon>
        <taxon>Dikarya</taxon>
        <taxon>Basidiomycota</taxon>
        <taxon>Ustilaginomycotina</taxon>
        <taxon>Exobasidiomycetes</taxon>
        <taxon>Tilletiales</taxon>
        <taxon>Tilletiaceae</taxon>
        <taxon>Tilletia</taxon>
    </lineage>
</organism>
<keyword evidence="2" id="KW-0325">Glycoprotein</keyword>
<dbReference type="InterPro" id="IPR029052">
    <property type="entry name" value="Metallo-depent_PP-like"/>
</dbReference>
<dbReference type="AlphaFoldDB" id="A0AAN6GNA8"/>
<dbReference type="Proteomes" id="UP001176517">
    <property type="component" value="Unassembled WGS sequence"/>
</dbReference>
<dbReference type="GO" id="GO:0003993">
    <property type="term" value="F:acid phosphatase activity"/>
    <property type="evidence" value="ECO:0007669"/>
    <property type="project" value="UniProtKB-EC"/>
</dbReference>
<evidence type="ECO:0000256" key="3">
    <source>
        <dbReference type="RuleBase" id="RU361203"/>
    </source>
</evidence>
<dbReference type="InterPro" id="IPR025733">
    <property type="entry name" value="PAPs_C"/>
</dbReference>
<feature type="region of interest" description="Disordered" evidence="4">
    <location>
        <begin position="313"/>
        <end position="338"/>
    </location>
</feature>
<keyword evidence="3" id="KW-0378">Hydrolase</keyword>
<feature type="domain" description="Purple acid phosphatase N-terminal" evidence="7">
    <location>
        <begin position="33"/>
        <end position="120"/>
    </location>
</feature>
<evidence type="ECO:0000313" key="8">
    <source>
        <dbReference type="EMBL" id="KAK0546430.1"/>
    </source>
</evidence>
<gene>
    <name evidence="8" type="ORF">OC846_005274</name>
</gene>
<keyword evidence="1 3" id="KW-0732">Signal</keyword>
<dbReference type="CDD" id="cd00839">
    <property type="entry name" value="MPP_PAPs"/>
    <property type="match status" value="1"/>
</dbReference>
<dbReference type="InterPro" id="IPR041792">
    <property type="entry name" value="MPP_PAP"/>
</dbReference>
<sequence length="503" mass="54369">MQTFFQVFVHLSILAASVSAANYPPIPQDKTTPTQQRIAMSAPDAITVGWNTYQKLTQPCVSYGTSSKNLSSVACSANSITYPTSRTYANSVTLTGLKPATKYYYKIQSTNTSTLTVQFKSPRQAGDKTPFTFSAVVDLGVYGKDGFTISSASQRDMIPTVDPALNHTTIGRLATLSSGYDFVVHPGDLAYADDWMETASNLLDGKNAYEAIIENFYNQLAPIAQQKPYMTSPGNHEATCSEVTPAFCGAGQNNFTDFQTRFGPIMPSAFPSRSSNADAMAAQSKAKSLALPPYWYSFEYGLVHFVMGSTETDFDNAPDSPGGSTNPNLGQAPRGSNGQQLQWLEADLASVDRSVTPWVVFSGHRPWYTTSSSSSPSNGCTACKAAFEPLLYKYGVDLAIFGHEHNSQRFNPIYNGTVDPAGLNNPKAPMYIVAGAAGNIEGLTAVNYKPPATAFANGNDYAFATISVQNSTNLKVKFIRSVDGALLDQSVLYKNHTTQFVRQ</sequence>
<dbReference type="Pfam" id="PF14008">
    <property type="entry name" value="Metallophos_C"/>
    <property type="match status" value="1"/>
</dbReference>
<name>A0AAN6GNA8_9BASI</name>
<comment type="caution">
    <text evidence="8">The sequence shown here is derived from an EMBL/GenBank/DDBJ whole genome shotgun (WGS) entry which is preliminary data.</text>
</comment>
<comment type="similarity">
    <text evidence="3">Belongs to the metallophosphoesterase superfamily. Purple acid phosphatase family.</text>
</comment>
<keyword evidence="9" id="KW-1185">Reference proteome</keyword>
<dbReference type="PANTHER" id="PTHR45867">
    <property type="entry name" value="PURPLE ACID PHOSPHATASE"/>
    <property type="match status" value="1"/>
</dbReference>
<dbReference type="Pfam" id="PF00149">
    <property type="entry name" value="Metallophos"/>
    <property type="match status" value="1"/>
</dbReference>
<dbReference type="SUPFAM" id="SSF49363">
    <property type="entry name" value="Purple acid phosphatase, N-terminal domain"/>
    <property type="match status" value="1"/>
</dbReference>
<dbReference type="InterPro" id="IPR015914">
    <property type="entry name" value="PAPs_N"/>
</dbReference>
<dbReference type="SUPFAM" id="SSF56300">
    <property type="entry name" value="Metallo-dependent phosphatases"/>
    <property type="match status" value="1"/>
</dbReference>
<proteinExistence type="inferred from homology"/>
<evidence type="ECO:0000256" key="2">
    <source>
        <dbReference type="ARBA" id="ARBA00023180"/>
    </source>
</evidence>
<evidence type="ECO:0000259" key="5">
    <source>
        <dbReference type="Pfam" id="PF00149"/>
    </source>
</evidence>
<dbReference type="Gene3D" id="3.60.21.10">
    <property type="match status" value="1"/>
</dbReference>
<evidence type="ECO:0000256" key="1">
    <source>
        <dbReference type="ARBA" id="ARBA00022729"/>
    </source>
</evidence>
<dbReference type="GO" id="GO:0046872">
    <property type="term" value="F:metal ion binding"/>
    <property type="evidence" value="ECO:0007669"/>
    <property type="project" value="InterPro"/>
</dbReference>
<accession>A0AAN6GNA8</accession>
<feature type="chain" id="PRO_5042668602" description="Purple acid phosphatase" evidence="3">
    <location>
        <begin position="21"/>
        <end position="503"/>
    </location>
</feature>
<dbReference type="Gene3D" id="2.60.40.380">
    <property type="entry name" value="Purple acid phosphatase-like, N-terminal"/>
    <property type="match status" value="1"/>
</dbReference>
<feature type="domain" description="Calcineurin-like phosphoesterase" evidence="5">
    <location>
        <begin position="179"/>
        <end position="406"/>
    </location>
</feature>
<dbReference type="PANTHER" id="PTHR45867:SF3">
    <property type="entry name" value="ACID PHOSPHATASE TYPE 7"/>
    <property type="match status" value="1"/>
</dbReference>
<protein>
    <recommendedName>
        <fullName evidence="3">Purple acid phosphatase</fullName>
        <ecNumber evidence="3">3.1.3.2</ecNumber>
    </recommendedName>
</protein>
<dbReference type="InterPro" id="IPR004843">
    <property type="entry name" value="Calcineurin-like_PHP"/>
</dbReference>
<evidence type="ECO:0000259" key="7">
    <source>
        <dbReference type="Pfam" id="PF16656"/>
    </source>
</evidence>
<reference evidence="8" key="1">
    <citation type="journal article" date="2023" name="PhytoFront">
        <title>Draft Genome Resources of Seven Strains of Tilletia horrida, Causal Agent of Kernel Smut of Rice.</title>
        <authorList>
            <person name="Khanal S."/>
            <person name="Antony Babu S."/>
            <person name="Zhou X.G."/>
        </authorList>
    </citation>
    <scope>NUCLEOTIDE SEQUENCE</scope>
    <source>
        <strain evidence="8">TX6</strain>
    </source>
</reference>
<feature type="compositionally biased region" description="Polar residues" evidence="4">
    <location>
        <begin position="322"/>
        <end position="338"/>
    </location>
</feature>
<dbReference type="EMBL" id="JAPDMZ010000193">
    <property type="protein sequence ID" value="KAK0546430.1"/>
    <property type="molecule type" value="Genomic_DNA"/>
</dbReference>
<feature type="signal peptide" evidence="3">
    <location>
        <begin position="1"/>
        <end position="20"/>
    </location>
</feature>
<evidence type="ECO:0000256" key="4">
    <source>
        <dbReference type="SAM" id="MobiDB-lite"/>
    </source>
</evidence>
<feature type="domain" description="Purple acid phosphatase C-terminal" evidence="6">
    <location>
        <begin position="428"/>
        <end position="489"/>
    </location>
</feature>
<dbReference type="Pfam" id="PF16656">
    <property type="entry name" value="Pur_ac_phosph_N"/>
    <property type="match status" value="1"/>
</dbReference>